<feature type="domain" description="DUF2726" evidence="2">
    <location>
        <begin position="71"/>
        <end position="187"/>
    </location>
</feature>
<dbReference type="AlphaFoldDB" id="A0A2G4R7W2"/>
<evidence type="ECO:0000313" key="3">
    <source>
        <dbReference type="EMBL" id="PHY92658.1"/>
    </source>
</evidence>
<dbReference type="RefSeq" id="WP_099542328.1">
    <property type="nucleotide sequence ID" value="NZ_PEBQ01000211.1"/>
</dbReference>
<evidence type="ECO:0000313" key="4">
    <source>
        <dbReference type="Proteomes" id="UP000228751"/>
    </source>
</evidence>
<gene>
    <name evidence="3" type="ORF">CSR02_15760</name>
</gene>
<keyword evidence="1" id="KW-1133">Transmembrane helix</keyword>
<dbReference type="OrthoDB" id="5782056at2"/>
<keyword evidence="1" id="KW-0812">Transmembrane</keyword>
<accession>A0A2G4R7W2</accession>
<reference evidence="3 4" key="1">
    <citation type="submission" date="2017-10" db="EMBL/GenBank/DDBJ databases">
        <title>Genomic analysis of the genus Acetobacter.</title>
        <authorList>
            <person name="Kim K.H."/>
            <person name="Chun B.H."/>
            <person name="Son A.R."/>
            <person name="Jeon C.O."/>
        </authorList>
    </citation>
    <scope>NUCLEOTIDE SEQUENCE [LARGE SCALE GENOMIC DNA]</scope>
    <source>
        <strain evidence="3 4">LHT 2458</strain>
    </source>
</reference>
<protein>
    <recommendedName>
        <fullName evidence="2">DUF2726 domain-containing protein</fullName>
    </recommendedName>
</protein>
<name>A0A2G4R7W2_9PROT</name>
<organism evidence="3 4">
    <name type="scientific">Acetobacter pomorum</name>
    <dbReference type="NCBI Taxonomy" id="65959"/>
    <lineage>
        <taxon>Bacteria</taxon>
        <taxon>Pseudomonadati</taxon>
        <taxon>Pseudomonadota</taxon>
        <taxon>Alphaproteobacteria</taxon>
        <taxon>Acetobacterales</taxon>
        <taxon>Acetobacteraceae</taxon>
        <taxon>Acetobacter</taxon>
    </lineage>
</organism>
<dbReference type="InterPro" id="IPR024402">
    <property type="entry name" value="DUF2726"/>
</dbReference>
<dbReference type="EMBL" id="PEBQ01000211">
    <property type="protein sequence ID" value="PHY92658.1"/>
    <property type="molecule type" value="Genomic_DNA"/>
</dbReference>
<dbReference type="Pfam" id="PF10881">
    <property type="entry name" value="DUF2726"/>
    <property type="match status" value="1"/>
</dbReference>
<feature type="transmembrane region" description="Helical" evidence="1">
    <location>
        <begin position="12"/>
        <end position="32"/>
    </location>
</feature>
<evidence type="ECO:0000256" key="1">
    <source>
        <dbReference type="SAM" id="Phobius"/>
    </source>
</evidence>
<evidence type="ECO:0000259" key="2">
    <source>
        <dbReference type="Pfam" id="PF10881"/>
    </source>
</evidence>
<keyword evidence="1" id="KW-0472">Membrane</keyword>
<keyword evidence="4" id="KW-1185">Reference proteome</keyword>
<dbReference type="Proteomes" id="UP000228751">
    <property type="component" value="Unassembled WGS sequence"/>
</dbReference>
<sequence length="202" mass="23493">MIDSPSLHSQHHWVAFWVLVAVVSWVIVFIFGRLRYVGGEEKPDLLSHPHEGAKREKVIHSTGPEIKYEAQPLLSLWEHKAYQKIQAALPRNGEIVCFAQVRYADFMGASDKHSPDEQFEANRQIFGKSADFVFYDKRRRGVVLVYELNDSTHNRPDRKRRDILISRALKSANIPLIVIKPYEERDVVRDLRWAKGQSQYKV</sequence>
<proteinExistence type="predicted"/>
<comment type="caution">
    <text evidence="3">The sequence shown here is derived from an EMBL/GenBank/DDBJ whole genome shotgun (WGS) entry which is preliminary data.</text>
</comment>